<dbReference type="Proteomes" id="UP000244677">
    <property type="component" value="Chromosome"/>
</dbReference>
<sequence>MDKARNYNVKDVEMLMTAATLIENAIANKTFLQSKRENWGDSYFEDIKTRIDTAIQVHLGIDGAKELRNATQEVATIQLAARKDLAEVKVQIEEDFKSEPGFRDEILKQLGFTTYMEGVRNSSQESMINLLFQFKTNLNENLKAAIIAKGTAAATLEAIVAQADALAGTNVFQETQKGNRKNTTVESITEFNAVYDTVISISRIAQNFYKQEPTIKDQFSFIKIAKTLKNSRATKARETKIER</sequence>
<evidence type="ECO:0000313" key="1">
    <source>
        <dbReference type="EMBL" id="AWG25483.1"/>
    </source>
</evidence>
<accession>A0A2S1LNZ7</accession>
<gene>
    <name evidence="1" type="ORF">FK004_09660</name>
</gene>
<dbReference type="EMBL" id="CP020919">
    <property type="protein sequence ID" value="AWG25483.1"/>
    <property type="molecule type" value="Genomic_DNA"/>
</dbReference>
<dbReference type="RefSeq" id="WP_108737073.1">
    <property type="nucleotide sequence ID" value="NZ_CP020919.1"/>
</dbReference>
<keyword evidence="2" id="KW-1185">Reference proteome</keyword>
<reference evidence="1 2" key="1">
    <citation type="submission" date="2017-04" db="EMBL/GenBank/DDBJ databases">
        <title>Complete genome sequence of Flavobacterium kingsejong AJ004.</title>
        <authorList>
            <person name="Lee P.C."/>
        </authorList>
    </citation>
    <scope>NUCLEOTIDE SEQUENCE [LARGE SCALE GENOMIC DNA]</scope>
    <source>
        <strain evidence="1 2">AJ004</strain>
    </source>
</reference>
<protein>
    <submittedName>
        <fullName evidence="1">Uncharacterized protein</fullName>
    </submittedName>
</protein>
<proteinExistence type="predicted"/>
<dbReference type="OrthoDB" id="1360222at2"/>
<name>A0A2S1LNZ7_9FLAO</name>
<organism evidence="1 2">
    <name type="scientific">Flavobacterium kingsejongi</name>
    <dbReference type="NCBI Taxonomy" id="1678728"/>
    <lineage>
        <taxon>Bacteria</taxon>
        <taxon>Pseudomonadati</taxon>
        <taxon>Bacteroidota</taxon>
        <taxon>Flavobacteriia</taxon>
        <taxon>Flavobacteriales</taxon>
        <taxon>Flavobacteriaceae</taxon>
        <taxon>Flavobacterium</taxon>
    </lineage>
</organism>
<dbReference type="AlphaFoldDB" id="A0A2S1LNZ7"/>
<dbReference type="KEGG" id="fki:FK004_09660"/>
<evidence type="ECO:0000313" key="2">
    <source>
        <dbReference type="Proteomes" id="UP000244677"/>
    </source>
</evidence>